<dbReference type="InterPro" id="IPR051609">
    <property type="entry name" value="NmrA/Isoflavone_reductase-like"/>
</dbReference>
<reference evidence="5" key="2">
    <citation type="submission" date="2020-08" db="EMBL/GenBank/DDBJ databases">
        <title>Draft Genome Sequence of Cumin Blight Pathogen Alternaria burnsii.</title>
        <authorList>
            <person name="Feng Z."/>
        </authorList>
    </citation>
    <scope>NUCLEOTIDE SEQUENCE</scope>
    <source>
        <strain evidence="5">CBS107.38</strain>
    </source>
</reference>
<gene>
    <name evidence="5" type="ORF">GT037_009533</name>
</gene>
<evidence type="ECO:0000313" key="5">
    <source>
        <dbReference type="EMBL" id="KAF7672502.1"/>
    </source>
</evidence>
<feature type="domain" description="NmrA-like" evidence="3">
    <location>
        <begin position="5"/>
        <end position="238"/>
    </location>
</feature>
<dbReference type="SUPFAM" id="SSF55331">
    <property type="entry name" value="Tautomerase/MIF"/>
    <property type="match status" value="1"/>
</dbReference>
<dbReference type="AlphaFoldDB" id="A0A8H7AZH5"/>
<evidence type="ECO:0000259" key="4">
    <source>
        <dbReference type="Pfam" id="PF14832"/>
    </source>
</evidence>
<keyword evidence="6" id="KW-1185">Reference proteome</keyword>
<dbReference type="Proteomes" id="UP000596902">
    <property type="component" value="Unassembled WGS sequence"/>
</dbReference>
<name>A0A8H7AZH5_9PLEO</name>
<organism evidence="5 6">
    <name type="scientific">Alternaria burnsii</name>
    <dbReference type="NCBI Taxonomy" id="1187904"/>
    <lineage>
        <taxon>Eukaryota</taxon>
        <taxon>Fungi</taxon>
        <taxon>Dikarya</taxon>
        <taxon>Ascomycota</taxon>
        <taxon>Pezizomycotina</taxon>
        <taxon>Dothideomycetes</taxon>
        <taxon>Pleosporomycetidae</taxon>
        <taxon>Pleosporales</taxon>
        <taxon>Pleosporineae</taxon>
        <taxon>Pleosporaceae</taxon>
        <taxon>Alternaria</taxon>
        <taxon>Alternaria sect. Alternaria</taxon>
    </lineage>
</organism>
<evidence type="ECO:0000256" key="1">
    <source>
        <dbReference type="ARBA" id="ARBA00022857"/>
    </source>
</evidence>
<evidence type="ECO:0000256" key="2">
    <source>
        <dbReference type="ARBA" id="ARBA00023002"/>
    </source>
</evidence>
<evidence type="ECO:0008006" key="7">
    <source>
        <dbReference type="Google" id="ProtNLM"/>
    </source>
</evidence>
<comment type="caution">
    <text evidence="5">The sequence shown here is derived from an EMBL/GenBank/DDBJ whole genome shotgun (WGS) entry which is preliminary data.</text>
</comment>
<accession>A0A8H7AZH5</accession>
<dbReference type="EMBL" id="JAAABM010000016">
    <property type="protein sequence ID" value="KAF7672502.1"/>
    <property type="molecule type" value="Genomic_DNA"/>
</dbReference>
<protein>
    <recommendedName>
        <fullName evidence="7">NmrA-like domain-containing protein</fullName>
    </recommendedName>
</protein>
<dbReference type="CDD" id="cd05259">
    <property type="entry name" value="PCBER_SDR_a"/>
    <property type="match status" value="1"/>
</dbReference>
<dbReference type="InterPro" id="IPR045312">
    <property type="entry name" value="PCBER-like"/>
</dbReference>
<dbReference type="InterPro" id="IPR014347">
    <property type="entry name" value="Tautomerase/MIF_sf"/>
</dbReference>
<dbReference type="RefSeq" id="XP_038782855.1">
    <property type="nucleotide sequence ID" value="XM_038934580.1"/>
</dbReference>
<dbReference type="Gene3D" id="3.30.429.10">
    <property type="entry name" value="Macrophage Migration Inhibitory Factor"/>
    <property type="match status" value="1"/>
</dbReference>
<dbReference type="PANTHER" id="PTHR47706">
    <property type="entry name" value="NMRA-LIKE FAMILY PROTEIN"/>
    <property type="match status" value="1"/>
</dbReference>
<keyword evidence="2" id="KW-0560">Oxidoreductase</keyword>
<reference evidence="5" key="1">
    <citation type="submission" date="2020-01" db="EMBL/GenBank/DDBJ databases">
        <authorList>
            <person name="Feng Z.H.Z."/>
        </authorList>
    </citation>
    <scope>NUCLEOTIDE SEQUENCE</scope>
    <source>
        <strain evidence="5">CBS107.38</strain>
    </source>
</reference>
<dbReference type="Pfam" id="PF14832">
    <property type="entry name" value="Tautomerase_3"/>
    <property type="match status" value="1"/>
</dbReference>
<sequence length="455" mass="50718">MTITNVALIGGTGTLGAPVLNALKSSEFDIFVLNRQTSKSVYPKTKVITVPDDLNVEEVAKALRDNNIDALVITIAGSHVESQKKLIDAAFKGGVKRVMPAEFGSCDSADDKTNEILPLMKGKKDVRDYLLTLEGKEREGGMGKLTWTSLVTGHFFDWGMTCGLLKFDVKARKAFILDGGNIKFSASNLDFIGKAVIKILEKPDETANRLLYVHSHHVTQLEVLAALEKATGEKFERIDQNSQEELDVVRPKMLSGDGEAREEVVAVWGVVAADWKEKEGFANKMLGLQEEDLDQVPDTKTSLTTTLNTNFKSYFIFPYPFAEMPLWVFYHAPNTFTDPATKKALAKVLTDGYASVGLPRSYVVVLFQPIEPDSYYIGGVARPSPDVPANKPGPDSTRPFIRIKIEHFARPDPSEKSKKRFLRWADETLKPFIADQGYDWEYSVEEADRSQWKIN</sequence>
<dbReference type="GeneID" id="62207758"/>
<evidence type="ECO:0000259" key="3">
    <source>
        <dbReference type="Pfam" id="PF05368"/>
    </source>
</evidence>
<proteinExistence type="predicted"/>
<dbReference type="GO" id="GO:0016491">
    <property type="term" value="F:oxidoreductase activity"/>
    <property type="evidence" value="ECO:0007669"/>
    <property type="project" value="UniProtKB-KW"/>
</dbReference>
<feature type="non-terminal residue" evidence="5">
    <location>
        <position position="1"/>
    </location>
</feature>
<dbReference type="Gene3D" id="3.40.50.720">
    <property type="entry name" value="NAD(P)-binding Rossmann-like Domain"/>
    <property type="match status" value="1"/>
</dbReference>
<dbReference type="Pfam" id="PF05368">
    <property type="entry name" value="NmrA"/>
    <property type="match status" value="1"/>
</dbReference>
<dbReference type="InterPro" id="IPR036291">
    <property type="entry name" value="NAD(P)-bd_dom_sf"/>
</dbReference>
<dbReference type="SUPFAM" id="SSF51735">
    <property type="entry name" value="NAD(P)-binding Rossmann-fold domains"/>
    <property type="match status" value="1"/>
</dbReference>
<dbReference type="Gene3D" id="3.90.25.10">
    <property type="entry name" value="UDP-galactose 4-epimerase, domain 1"/>
    <property type="match status" value="1"/>
</dbReference>
<keyword evidence="1" id="KW-0521">NADP</keyword>
<dbReference type="InterPro" id="IPR028116">
    <property type="entry name" value="Cis-CaaD-like"/>
</dbReference>
<evidence type="ECO:0000313" key="6">
    <source>
        <dbReference type="Proteomes" id="UP000596902"/>
    </source>
</evidence>
<dbReference type="PANTHER" id="PTHR47706:SF9">
    <property type="entry name" value="NMRA-LIKE DOMAIN-CONTAINING PROTEIN-RELATED"/>
    <property type="match status" value="1"/>
</dbReference>
<dbReference type="InterPro" id="IPR008030">
    <property type="entry name" value="NmrA-like"/>
</dbReference>
<feature type="domain" description="Tautomerase cis-CaaD-like" evidence="4">
    <location>
        <begin position="324"/>
        <end position="455"/>
    </location>
</feature>